<reference evidence="2" key="1">
    <citation type="journal article" date="2015" name="Genome Announc.">
        <title>Draft genome sequence of the cellulolytic fungus Chaetomium globosum.</title>
        <authorList>
            <person name="Cuomo C.A."/>
            <person name="Untereiner W.A."/>
            <person name="Ma L.-J."/>
            <person name="Grabherr M."/>
            <person name="Birren B.W."/>
        </authorList>
    </citation>
    <scope>NUCLEOTIDE SEQUENCE [LARGE SCALE GENOMIC DNA]</scope>
    <source>
        <strain evidence="2">ATCC 6205 / CBS 148.51 / DSM 1962 / NBRC 6347 / NRRL 1970</strain>
    </source>
</reference>
<proteinExistence type="predicted"/>
<dbReference type="EMBL" id="CH408031">
    <property type="protein sequence ID" value="EAQ89360.1"/>
    <property type="molecule type" value="Genomic_DNA"/>
</dbReference>
<dbReference type="HOGENOM" id="CLU_1885520_0_0_1"/>
<keyword evidence="2" id="KW-1185">Reference proteome</keyword>
<dbReference type="RefSeq" id="XP_001222074.1">
    <property type="nucleotide sequence ID" value="XM_001222073.1"/>
</dbReference>
<protein>
    <submittedName>
        <fullName evidence="1">Uncharacterized protein</fullName>
    </submittedName>
</protein>
<gene>
    <name evidence="1" type="ORF">CHGG_05979</name>
</gene>
<dbReference type="AlphaFoldDB" id="Q2H5T6"/>
<dbReference type="InParanoid" id="Q2H5T6"/>
<accession>Q2H5T6</accession>
<name>Q2H5T6_CHAGB</name>
<dbReference type="Proteomes" id="UP000001056">
    <property type="component" value="Unassembled WGS sequence"/>
</dbReference>
<dbReference type="OMA" id="VATIMRN"/>
<evidence type="ECO:0000313" key="2">
    <source>
        <dbReference type="Proteomes" id="UP000001056"/>
    </source>
</evidence>
<evidence type="ECO:0000313" key="1">
    <source>
        <dbReference type="EMBL" id="EAQ89360.1"/>
    </source>
</evidence>
<dbReference type="VEuPathDB" id="FungiDB:CHGG_05979"/>
<sequence length="135" mass="14844">MLDPNVAPEGKMLWSELDAAVTLLREQIRPGRFTDHHTKPALIYTFQWETHARLTKAHLDAKTNKTNIRQSRQLDLRGKEPPPDALLLLRWLLNTPVGATRYEDEPVKGAAADDGDEDEGKPVVVVGVGEGGAAG</sequence>
<dbReference type="GeneID" id="4391398"/>
<organism evidence="1 2">
    <name type="scientific">Chaetomium globosum (strain ATCC 6205 / CBS 148.51 / DSM 1962 / NBRC 6347 / NRRL 1970)</name>
    <name type="common">Soil fungus</name>
    <dbReference type="NCBI Taxonomy" id="306901"/>
    <lineage>
        <taxon>Eukaryota</taxon>
        <taxon>Fungi</taxon>
        <taxon>Dikarya</taxon>
        <taxon>Ascomycota</taxon>
        <taxon>Pezizomycotina</taxon>
        <taxon>Sordariomycetes</taxon>
        <taxon>Sordariomycetidae</taxon>
        <taxon>Sordariales</taxon>
        <taxon>Chaetomiaceae</taxon>
        <taxon>Chaetomium</taxon>
    </lineage>
</organism>
<dbReference type="OrthoDB" id="4578625at2759"/>